<gene>
    <name evidence="3" type="ORF">ELH03_27610</name>
</gene>
<feature type="domain" description="TNase-like" evidence="2">
    <location>
        <begin position="126"/>
        <end position="224"/>
    </location>
</feature>
<dbReference type="EMBL" id="SILG01000003">
    <property type="protein sequence ID" value="TBE60638.1"/>
    <property type="molecule type" value="Genomic_DNA"/>
</dbReference>
<organism evidence="3 4">
    <name type="scientific">Rhizobium beringeri</name>
    <dbReference type="NCBI Taxonomy" id="3019934"/>
    <lineage>
        <taxon>Bacteria</taxon>
        <taxon>Pseudomonadati</taxon>
        <taxon>Pseudomonadota</taxon>
        <taxon>Alphaproteobacteria</taxon>
        <taxon>Hyphomicrobiales</taxon>
        <taxon>Rhizobiaceae</taxon>
        <taxon>Rhizobium/Agrobacterium group</taxon>
        <taxon>Rhizobium</taxon>
    </lineage>
</organism>
<dbReference type="Proteomes" id="UP000291302">
    <property type="component" value="Unassembled WGS sequence"/>
</dbReference>
<evidence type="ECO:0000313" key="4">
    <source>
        <dbReference type="Proteomes" id="UP000291302"/>
    </source>
</evidence>
<sequence>MVRHIPTILATTAIKNRLLSVGDRQARLSDKQWRKIFEILGRAPGAGVVPPSPASRHPMADQKGRRFGQQFRPRRRRLDRGLQRLAIGFLFVGVIAVGQQVAEYGRGQVPQTLVTNAASEMQRFTVTDGDTVHVIGDDAGTRLVGFNTPEKFSPQCESERQLGERASLRLKELVSKGVARLTKVACACMPGTEGSEKCNHGRSCGTLRVDGEDVGNILIREGLAVPFVCTGTRCPPTPRPWCRG</sequence>
<keyword evidence="4" id="KW-1185">Reference proteome</keyword>
<dbReference type="InterPro" id="IPR035437">
    <property type="entry name" value="SNase_OB-fold_sf"/>
</dbReference>
<keyword evidence="3" id="KW-0614">Plasmid</keyword>
<accession>A0ABY1XLE7</accession>
<geneLocation type="plasmid" evidence="3">
    <name>pSM51_Rh02</name>
</geneLocation>
<dbReference type="SUPFAM" id="SSF50199">
    <property type="entry name" value="Staphylococcal nuclease"/>
    <property type="match status" value="1"/>
</dbReference>
<name>A0ABY1XLE7_9HYPH</name>
<reference evidence="3 4" key="1">
    <citation type="submission" date="2019-02" db="EMBL/GenBank/DDBJ databases">
        <title>The genomic architecture of introgression among sibling species of bacteria.</title>
        <authorList>
            <person name="Cavassim M.I.A."/>
            <person name="Moeskjaer S."/>
            <person name="Moslemi C."/>
            <person name="Fields B."/>
            <person name="Bachmann A."/>
            <person name="Vilhjalmsson B."/>
            <person name="Schierup M.H."/>
            <person name="Young J.P.W."/>
            <person name="Andersen S.U."/>
        </authorList>
    </citation>
    <scope>NUCLEOTIDE SEQUENCE [LARGE SCALE GENOMIC DNA]</scope>
    <source>
        <strain evidence="3 4">SM51</strain>
        <plasmid evidence="3">pSM51_Rh02</plasmid>
    </source>
</reference>
<dbReference type="Gene3D" id="2.40.50.90">
    <property type="match status" value="1"/>
</dbReference>
<dbReference type="InterPro" id="IPR016071">
    <property type="entry name" value="Staphylococal_nuclease_OB-fold"/>
</dbReference>
<evidence type="ECO:0000259" key="2">
    <source>
        <dbReference type="PROSITE" id="PS50830"/>
    </source>
</evidence>
<evidence type="ECO:0000313" key="3">
    <source>
        <dbReference type="EMBL" id="TBE60638.1"/>
    </source>
</evidence>
<feature type="region of interest" description="Disordered" evidence="1">
    <location>
        <begin position="47"/>
        <end position="66"/>
    </location>
</feature>
<evidence type="ECO:0000256" key="1">
    <source>
        <dbReference type="SAM" id="MobiDB-lite"/>
    </source>
</evidence>
<dbReference type="PROSITE" id="PS50830">
    <property type="entry name" value="TNASE_3"/>
    <property type="match status" value="1"/>
</dbReference>
<comment type="caution">
    <text evidence="3">The sequence shown here is derived from an EMBL/GenBank/DDBJ whole genome shotgun (WGS) entry which is preliminary data.</text>
</comment>
<protein>
    <submittedName>
        <fullName evidence="3">Thermonuclease family protein</fullName>
    </submittedName>
</protein>
<proteinExistence type="predicted"/>